<dbReference type="SUPFAM" id="SSF102705">
    <property type="entry name" value="NIF3 (NGG1p interacting factor 3)-like"/>
    <property type="match status" value="1"/>
</dbReference>
<dbReference type="Gene3D" id="3.40.1390.30">
    <property type="entry name" value="NIF3 (NGG1p interacting factor 3)-like"/>
    <property type="match status" value="1"/>
</dbReference>
<proteinExistence type="inferred from homology"/>
<organism evidence="3 4">
    <name type="scientific">Tractidigestivibacter montrealensis</name>
    <dbReference type="NCBI Taxonomy" id="2972466"/>
    <lineage>
        <taxon>Bacteria</taxon>
        <taxon>Bacillati</taxon>
        <taxon>Actinomycetota</taxon>
        <taxon>Coriobacteriia</taxon>
        <taxon>Coriobacteriales</taxon>
        <taxon>Atopobiaceae</taxon>
        <taxon>Tractidigestivibacter</taxon>
    </lineage>
</organism>
<evidence type="ECO:0000313" key="4">
    <source>
        <dbReference type="Proteomes" id="UP001204320"/>
    </source>
</evidence>
<dbReference type="Proteomes" id="UP001204320">
    <property type="component" value="Unassembled WGS sequence"/>
</dbReference>
<dbReference type="Pfam" id="PF01784">
    <property type="entry name" value="DUF34_NIF3"/>
    <property type="match status" value="1"/>
</dbReference>
<dbReference type="EMBL" id="JANSKA010000001">
    <property type="protein sequence ID" value="MCR9035593.1"/>
    <property type="molecule type" value="Genomic_DNA"/>
</dbReference>
<protein>
    <recommendedName>
        <fullName evidence="2">GTP cyclohydrolase 1 type 2 homolog</fullName>
    </recommendedName>
</protein>
<name>A0ABT1Z5V1_9ACTN</name>
<sequence>MLVGEVIEGVIAYCGNLAFDTGLPIDPATTRDRVTYGEDRLGVECTGIVTCIWPTVDVIRRARELGANLIISHEALFWNHGDRRDVLAHNTAFQAKLRLLDEWGGTVWRCHDYIHAGIPLADGTRADGIFYGFAEKLGWTSFRVGDTFRCLDYELPAAMTARELAQHIVKRLGLGGTRLVGDAAAPVRRVRVPMHVLGVPEHDTAEINRMDSEGVDALVTMEFIDFTTSEYVRDAAMFGQGKCAITVGHFNLEEPGMQYMVRWLPLALGAACPRVDFVPMGDTYQYVLPA</sequence>
<gene>
    <name evidence="3" type="ORF">NVS32_01280</name>
</gene>
<dbReference type="InterPro" id="IPR002678">
    <property type="entry name" value="DUF34/NIF3"/>
</dbReference>
<reference evidence="3 4" key="1">
    <citation type="submission" date="2022-08" db="EMBL/GenBank/DDBJ databases">
        <title>Tractidigestivibacter montrealensis type strain KD21.</title>
        <authorList>
            <person name="Diop K."/>
            <person name="Richard C."/>
            <person name="Routy B."/>
        </authorList>
    </citation>
    <scope>NUCLEOTIDE SEQUENCE [LARGE SCALE GENOMIC DNA]</scope>
    <source>
        <strain evidence="3 4">KD21</strain>
    </source>
</reference>
<dbReference type="RefSeq" id="WP_118100317.1">
    <property type="nucleotide sequence ID" value="NZ_JANSKA010000001.1"/>
</dbReference>
<comment type="similarity">
    <text evidence="1">Belongs to the GTP cyclohydrolase I type 2/NIF3 family.</text>
</comment>
<dbReference type="InterPro" id="IPR036069">
    <property type="entry name" value="DUF34/NIF3_sf"/>
</dbReference>
<keyword evidence="4" id="KW-1185">Reference proteome</keyword>
<evidence type="ECO:0000256" key="1">
    <source>
        <dbReference type="ARBA" id="ARBA00006964"/>
    </source>
</evidence>
<accession>A0ABT1Z5V1</accession>
<comment type="caution">
    <text evidence="3">The sequence shown here is derived from an EMBL/GenBank/DDBJ whole genome shotgun (WGS) entry which is preliminary data.</text>
</comment>
<evidence type="ECO:0000256" key="2">
    <source>
        <dbReference type="ARBA" id="ARBA00022112"/>
    </source>
</evidence>
<evidence type="ECO:0000313" key="3">
    <source>
        <dbReference type="EMBL" id="MCR9035593.1"/>
    </source>
</evidence>